<comment type="caution">
    <text evidence="1">The sequence shown here is derived from an EMBL/GenBank/DDBJ whole genome shotgun (WGS) entry which is preliminary data.</text>
</comment>
<proteinExistence type="predicted"/>
<evidence type="ECO:0000313" key="2">
    <source>
        <dbReference type="Proteomes" id="UP000828941"/>
    </source>
</evidence>
<name>A0ACB9PEW3_BAUVA</name>
<dbReference type="EMBL" id="CM039429">
    <property type="protein sequence ID" value="KAI4346898.1"/>
    <property type="molecule type" value="Genomic_DNA"/>
</dbReference>
<sequence length="168" mass="19520">MPLRNCKVTALWADFLNAFDLRKNSSERHILIFACSARVDLVWHRFFFLVVKIRIPPFLKRIVTLPCLSTHSPSVITFLFHSLNSSSAFCHRRRFLDRKVQPVLRLHLFRNSLDYFLNSLMVHTGAGSHQCATVILPSLNRQKVNCMLHLVNHSQLKASCWRVDHLNS</sequence>
<gene>
    <name evidence="1" type="ORF">L6164_007761</name>
</gene>
<organism evidence="1 2">
    <name type="scientific">Bauhinia variegata</name>
    <name type="common">Purple orchid tree</name>
    <name type="synonym">Phanera variegata</name>
    <dbReference type="NCBI Taxonomy" id="167791"/>
    <lineage>
        <taxon>Eukaryota</taxon>
        <taxon>Viridiplantae</taxon>
        <taxon>Streptophyta</taxon>
        <taxon>Embryophyta</taxon>
        <taxon>Tracheophyta</taxon>
        <taxon>Spermatophyta</taxon>
        <taxon>Magnoliopsida</taxon>
        <taxon>eudicotyledons</taxon>
        <taxon>Gunneridae</taxon>
        <taxon>Pentapetalae</taxon>
        <taxon>rosids</taxon>
        <taxon>fabids</taxon>
        <taxon>Fabales</taxon>
        <taxon>Fabaceae</taxon>
        <taxon>Cercidoideae</taxon>
        <taxon>Cercideae</taxon>
        <taxon>Bauhiniinae</taxon>
        <taxon>Bauhinia</taxon>
    </lineage>
</organism>
<protein>
    <submittedName>
        <fullName evidence="1">Uncharacterized protein</fullName>
    </submittedName>
</protein>
<accession>A0ACB9PEW3</accession>
<reference evidence="1 2" key="1">
    <citation type="journal article" date="2022" name="DNA Res.">
        <title>Chromosomal-level genome assembly of the orchid tree Bauhinia variegata (Leguminosae; Cercidoideae) supports the allotetraploid origin hypothesis of Bauhinia.</title>
        <authorList>
            <person name="Zhong Y."/>
            <person name="Chen Y."/>
            <person name="Zheng D."/>
            <person name="Pang J."/>
            <person name="Liu Y."/>
            <person name="Luo S."/>
            <person name="Meng S."/>
            <person name="Qian L."/>
            <person name="Wei D."/>
            <person name="Dai S."/>
            <person name="Zhou R."/>
        </authorList>
    </citation>
    <scope>NUCLEOTIDE SEQUENCE [LARGE SCALE GENOMIC DNA]</scope>
    <source>
        <strain evidence="1">BV-YZ2020</strain>
    </source>
</reference>
<dbReference type="Proteomes" id="UP000828941">
    <property type="component" value="Chromosome 4"/>
</dbReference>
<evidence type="ECO:0000313" key="1">
    <source>
        <dbReference type="EMBL" id="KAI4346898.1"/>
    </source>
</evidence>
<keyword evidence="2" id="KW-1185">Reference proteome</keyword>